<evidence type="ECO:0000313" key="3">
    <source>
        <dbReference type="EMBL" id="MFC3964558.1"/>
    </source>
</evidence>
<organism evidence="3 4">
    <name type="scientific">Nocardia jiangsuensis</name>
    <dbReference type="NCBI Taxonomy" id="1691563"/>
    <lineage>
        <taxon>Bacteria</taxon>
        <taxon>Bacillati</taxon>
        <taxon>Actinomycetota</taxon>
        <taxon>Actinomycetes</taxon>
        <taxon>Mycobacteriales</taxon>
        <taxon>Nocardiaceae</taxon>
        <taxon>Nocardia</taxon>
    </lineage>
</organism>
<dbReference type="Pfam" id="PF00934">
    <property type="entry name" value="PE"/>
    <property type="match status" value="1"/>
</dbReference>
<feature type="domain" description="PE" evidence="2">
    <location>
        <begin position="5"/>
        <end position="98"/>
    </location>
</feature>
<name>A0ABV8DWP1_9NOCA</name>
<proteinExistence type="predicted"/>
<sequence length="103" mass="10210">MGGRVEVDPDGLLRASTQIGDLGARLRALAARAEAALAPGSAAWGDDKFGARFAAGAQGFAAGGDGTATSTGNVAETLDEVSDGQSRAAGALRNNELASTESF</sequence>
<reference evidence="4" key="1">
    <citation type="journal article" date="2019" name="Int. J. Syst. Evol. Microbiol.">
        <title>The Global Catalogue of Microorganisms (GCM) 10K type strain sequencing project: providing services to taxonomists for standard genome sequencing and annotation.</title>
        <authorList>
            <consortium name="The Broad Institute Genomics Platform"/>
            <consortium name="The Broad Institute Genome Sequencing Center for Infectious Disease"/>
            <person name="Wu L."/>
            <person name="Ma J."/>
        </authorList>
    </citation>
    <scope>NUCLEOTIDE SEQUENCE [LARGE SCALE GENOMIC DNA]</scope>
    <source>
        <strain evidence="4">CGMCC 4.7330</strain>
    </source>
</reference>
<dbReference type="RefSeq" id="WP_378614311.1">
    <property type="nucleotide sequence ID" value="NZ_JBHSAX010000017.1"/>
</dbReference>
<keyword evidence="4" id="KW-1185">Reference proteome</keyword>
<accession>A0ABV8DWP1</accession>
<dbReference type="EMBL" id="JBHSAX010000017">
    <property type="protein sequence ID" value="MFC3964558.1"/>
    <property type="molecule type" value="Genomic_DNA"/>
</dbReference>
<comment type="caution">
    <text evidence="3">The sequence shown here is derived from an EMBL/GenBank/DDBJ whole genome shotgun (WGS) entry which is preliminary data.</text>
</comment>
<gene>
    <name evidence="3" type="ORF">ACFO0B_21455</name>
</gene>
<dbReference type="Proteomes" id="UP001595696">
    <property type="component" value="Unassembled WGS sequence"/>
</dbReference>
<evidence type="ECO:0000313" key="4">
    <source>
        <dbReference type="Proteomes" id="UP001595696"/>
    </source>
</evidence>
<evidence type="ECO:0000256" key="1">
    <source>
        <dbReference type="SAM" id="MobiDB-lite"/>
    </source>
</evidence>
<protein>
    <submittedName>
        <fullName evidence="3">PE domain-containing protein</fullName>
    </submittedName>
</protein>
<evidence type="ECO:0000259" key="2">
    <source>
        <dbReference type="Pfam" id="PF00934"/>
    </source>
</evidence>
<dbReference type="InterPro" id="IPR000084">
    <property type="entry name" value="PE-PGRS_N"/>
</dbReference>
<feature type="region of interest" description="Disordered" evidence="1">
    <location>
        <begin position="82"/>
        <end position="103"/>
    </location>
</feature>